<sequence>MPRNLGLPSSDQWPSGGNADFFSHFSLFFNRENPMEWACEKSDDLTDCLTCPSQPLFTNDVHLVSSQGQGCCYFKQYCAKEKETEPSYTFFDHNPLLYMVLTLEGLHLGWKDGVLSRMLWVEEKYCGKRWLRGSTLEKTQEDATGVRGLVEQTPETVDRVVRSREAEVD</sequence>
<proteinExistence type="predicted"/>
<gene>
    <name evidence="1" type="ORF">NDU88_002129</name>
</gene>
<reference evidence="1" key="1">
    <citation type="journal article" date="2022" name="bioRxiv">
        <title>Sequencing and chromosome-scale assembly of the giantPleurodeles waltlgenome.</title>
        <authorList>
            <person name="Brown T."/>
            <person name="Elewa A."/>
            <person name="Iarovenko S."/>
            <person name="Subramanian E."/>
            <person name="Araus A.J."/>
            <person name="Petzold A."/>
            <person name="Susuki M."/>
            <person name="Suzuki K.-i.T."/>
            <person name="Hayashi T."/>
            <person name="Toyoda A."/>
            <person name="Oliveira C."/>
            <person name="Osipova E."/>
            <person name="Leigh N.D."/>
            <person name="Simon A."/>
            <person name="Yun M.H."/>
        </authorList>
    </citation>
    <scope>NUCLEOTIDE SEQUENCE</scope>
    <source>
        <strain evidence="1">20211129_DDA</strain>
        <tissue evidence="1">Liver</tissue>
    </source>
</reference>
<evidence type="ECO:0000313" key="1">
    <source>
        <dbReference type="EMBL" id="KAJ1192823.1"/>
    </source>
</evidence>
<name>A0AAV7UVA2_PLEWA</name>
<evidence type="ECO:0000313" key="2">
    <source>
        <dbReference type="Proteomes" id="UP001066276"/>
    </source>
</evidence>
<dbReference type="EMBL" id="JANPWB010000004">
    <property type="protein sequence ID" value="KAJ1192823.1"/>
    <property type="molecule type" value="Genomic_DNA"/>
</dbReference>
<organism evidence="1 2">
    <name type="scientific">Pleurodeles waltl</name>
    <name type="common">Iberian ribbed newt</name>
    <dbReference type="NCBI Taxonomy" id="8319"/>
    <lineage>
        <taxon>Eukaryota</taxon>
        <taxon>Metazoa</taxon>
        <taxon>Chordata</taxon>
        <taxon>Craniata</taxon>
        <taxon>Vertebrata</taxon>
        <taxon>Euteleostomi</taxon>
        <taxon>Amphibia</taxon>
        <taxon>Batrachia</taxon>
        <taxon>Caudata</taxon>
        <taxon>Salamandroidea</taxon>
        <taxon>Salamandridae</taxon>
        <taxon>Pleurodelinae</taxon>
        <taxon>Pleurodeles</taxon>
    </lineage>
</organism>
<keyword evidence="2" id="KW-1185">Reference proteome</keyword>
<protein>
    <submittedName>
        <fullName evidence="1">Uncharacterized protein</fullName>
    </submittedName>
</protein>
<dbReference type="AlphaFoldDB" id="A0AAV7UVA2"/>
<dbReference type="Proteomes" id="UP001066276">
    <property type="component" value="Chromosome 2_2"/>
</dbReference>
<comment type="caution">
    <text evidence="1">The sequence shown here is derived from an EMBL/GenBank/DDBJ whole genome shotgun (WGS) entry which is preliminary data.</text>
</comment>
<accession>A0AAV7UVA2</accession>